<dbReference type="Proteomes" id="UP000887561">
    <property type="component" value="Unplaced"/>
</dbReference>
<feature type="compositionally biased region" description="Polar residues" evidence="1">
    <location>
        <begin position="264"/>
        <end position="273"/>
    </location>
</feature>
<keyword evidence="2" id="KW-1185">Reference proteome</keyword>
<proteinExistence type="predicted"/>
<organism evidence="2 3">
    <name type="scientific">Meloidogyne javanica</name>
    <name type="common">Root-knot nematode worm</name>
    <dbReference type="NCBI Taxonomy" id="6303"/>
    <lineage>
        <taxon>Eukaryota</taxon>
        <taxon>Metazoa</taxon>
        <taxon>Ecdysozoa</taxon>
        <taxon>Nematoda</taxon>
        <taxon>Chromadorea</taxon>
        <taxon>Rhabditida</taxon>
        <taxon>Tylenchina</taxon>
        <taxon>Tylenchomorpha</taxon>
        <taxon>Tylenchoidea</taxon>
        <taxon>Meloidogynidae</taxon>
        <taxon>Meloidogyninae</taxon>
        <taxon>Meloidogyne</taxon>
        <taxon>Meloidogyne incognita group</taxon>
    </lineage>
</organism>
<evidence type="ECO:0000256" key="1">
    <source>
        <dbReference type="SAM" id="MobiDB-lite"/>
    </source>
</evidence>
<reference evidence="3" key="1">
    <citation type="submission" date="2022-11" db="UniProtKB">
        <authorList>
            <consortium name="WormBaseParasite"/>
        </authorList>
    </citation>
    <scope>IDENTIFICATION</scope>
</reference>
<sequence length="524" mass="58862">MFKIVVGIDFNVRVLPTEYSWNVKVTSEAFNVNDHVQSQTWTLSPNPGNSRTGNFYDFNKVHQFNFGQYKPDENNGLFMDIQSNYGAFEGVMLAKAQTIDDHAEINEEIEQIINVHSVANIPEEFKKYFASISGFNEEIELSREHVYHSPTIEKFKLPSLKRKIRNPVLQNGNGLGFIYIFDFAQQEQDMSINLNFVQLVDVPPNNLHNESTSSHVPEYGYETPTHPTNVSTNFHHLNLRDEDDGNESEPERPNYEAMAEGQGIQAQQIPTQKRPQRKLKTTRSMPVQRGRYNAYLGPSQDLNDSGDSSNNAEHAHNDVVAMHHAGGMGQFQGYGHQSTESQQWPPSVYPPANYGYNQAMLGHNHSFDNANMRGNFVGQKTFHRSESMPVDPQNGGGYTGSYSFSPSSSSYWTDTSSDYSSSQPSLSGPGNDSMNIRENVIHETQSGYGGNNGGHSWICGTTPILYQPYDASRYDGTNGGYVHSMHPTHIGGGTPSIYPMPDQYGNIVDNHDDYDDEPWWKSLI</sequence>
<feature type="region of interest" description="Disordered" evidence="1">
    <location>
        <begin position="413"/>
        <end position="435"/>
    </location>
</feature>
<protein>
    <submittedName>
        <fullName evidence="3">Uncharacterized protein</fullName>
    </submittedName>
</protein>
<feature type="compositionally biased region" description="Polar residues" evidence="1">
    <location>
        <begin position="300"/>
        <end position="312"/>
    </location>
</feature>
<feature type="region of interest" description="Disordered" evidence="1">
    <location>
        <begin position="259"/>
        <end position="313"/>
    </location>
</feature>
<accession>A0A915M7X1</accession>
<feature type="compositionally biased region" description="Polar residues" evidence="1">
    <location>
        <begin position="335"/>
        <end position="345"/>
    </location>
</feature>
<dbReference type="WBParaSite" id="scaffold3083_cov378.g5972">
    <property type="protein sequence ID" value="scaffold3083_cov378.g5972"/>
    <property type="gene ID" value="scaffold3083_cov378.g5972"/>
</dbReference>
<name>A0A915M7X1_MELJA</name>
<dbReference type="AlphaFoldDB" id="A0A915M7X1"/>
<feature type="compositionally biased region" description="Low complexity" evidence="1">
    <location>
        <begin position="413"/>
        <end position="430"/>
    </location>
</feature>
<feature type="region of interest" description="Disordered" evidence="1">
    <location>
        <begin position="329"/>
        <end position="350"/>
    </location>
</feature>
<evidence type="ECO:0000313" key="3">
    <source>
        <dbReference type="WBParaSite" id="scaffold3083_cov378.g5972"/>
    </source>
</evidence>
<evidence type="ECO:0000313" key="2">
    <source>
        <dbReference type="Proteomes" id="UP000887561"/>
    </source>
</evidence>